<organism evidence="3">
    <name type="scientific">Subterranean clover stunt virus</name>
    <name type="common">SCSV</name>
    <dbReference type="NCBI Taxonomy" id="36772"/>
    <lineage>
        <taxon>Viruses</taxon>
        <taxon>Monodnaviria</taxon>
        <taxon>Shotokuvirae</taxon>
        <taxon>Cressdnaviricota</taxon>
        <taxon>Arfiviricetes</taxon>
        <taxon>Mulpavirales</taxon>
        <taxon>Nanoviridae</taxon>
        <taxon>Nanovirus</taxon>
        <taxon>Nanovirus trifolii</taxon>
    </lineage>
</organism>
<organismHost>
    <name type="scientific">Wisteria sinensis</name>
    <dbReference type="NCBI Taxonomy" id="20997"/>
</organismHost>
<organismHost>
    <name type="scientific">Trifolium repens</name>
    <name type="common">Creeping white clover</name>
    <dbReference type="NCBI Taxonomy" id="3899"/>
</organismHost>
<organismHost>
    <name type="scientific">Trifolium pratense</name>
    <name type="common">Red clover</name>
    <dbReference type="NCBI Taxonomy" id="57577"/>
</organismHost>
<dbReference type="EMBL" id="MF458181">
    <property type="protein sequence ID" value="AXG50859.1"/>
    <property type="molecule type" value="Genomic_DNA"/>
</dbReference>
<keyword evidence="2" id="KW-0472">Membrane</keyword>
<protein>
    <submittedName>
        <fullName evidence="3 4">Movement protein</fullName>
    </submittedName>
</protein>
<dbReference type="EMBL" id="MK291271">
    <property type="protein sequence ID" value="QBF29186.1"/>
    <property type="molecule type" value="Genomic_DNA"/>
</dbReference>
<organismHost>
    <name type="scientific">Trifolium glomeratum</name>
    <dbReference type="NCBI Taxonomy" id="74514"/>
</organismHost>
<proteinExistence type="predicted"/>
<organismHost>
    <name type="scientific">Medicago lupulina</name>
    <dbReference type="NCBI Taxonomy" id="47085"/>
</organismHost>
<gene>
    <name evidence="3" type="primary">MP</name>
    <name evidence="4" type="synonym">mp</name>
</gene>
<dbReference type="OrthoDB" id="22603at10239"/>
<keyword evidence="2" id="KW-0812">Transmembrane</keyword>
<accession>A0A345G0H3</accession>
<organismHost>
    <name type="scientific">Vicia faba</name>
    <name type="common">Broad bean</name>
    <name type="synonym">Faba vulgaris</name>
    <dbReference type="NCBI Taxonomy" id="3906"/>
</organismHost>
<feature type="transmembrane region" description="Helical" evidence="2">
    <location>
        <begin position="27"/>
        <end position="50"/>
    </location>
</feature>
<sequence length="112" mass="12699">MDSGDGYNTYSYEEGAGDAKKEVLYKIGIIMLCIVGIVVLWVLIILCCAVPRYAKSTMDAWLSSSSIMKRKMASRITGTPFEETGPHRERRWAERRTEATNQNNNDNVNRFS</sequence>
<name>A0A345G0H3_SCSV</name>
<keyword evidence="2" id="KW-1133">Transmembrane helix</keyword>
<reference evidence="3" key="1">
    <citation type="journal article" date="2019" name="Viruses">
        <title>Subterranean Clover Stunt Virus Revisited: Detection of Two Missing Genome Components.</title>
        <authorList>
            <person name="Knierim D."/>
            <person name="Barriere Q."/>
            <person name="Grigoras I."/>
            <person name="Winter S."/>
            <person name="Vetten H.J."/>
            <person name="Schwinghamer M."/>
            <person name="Thomas J."/>
            <person name="Chu P."/>
            <person name="Gronenborn B."/>
            <person name="Timchenko T."/>
        </authorList>
    </citation>
    <scope>NUCLEOTIDE SEQUENCE</scope>
    <source>
        <strain evidence="3">Quandialla-3771A</strain>
    </source>
</reference>
<feature type="compositionally biased region" description="Basic and acidic residues" evidence="1">
    <location>
        <begin position="84"/>
        <end position="98"/>
    </location>
</feature>
<organismHost>
    <name type="scientific">Trifolium subterraneum</name>
    <name type="common">Subterranean clover</name>
    <dbReference type="NCBI Taxonomy" id="3900"/>
</organismHost>
<evidence type="ECO:0000256" key="1">
    <source>
        <dbReference type="SAM" id="MobiDB-lite"/>
    </source>
</evidence>
<organismHost>
    <name type="scientific">Pisum sativum</name>
    <name type="common">Garden pea</name>
    <name type="synonym">Lathyrus oleraceus</name>
    <dbReference type="NCBI Taxonomy" id="3888"/>
</organismHost>
<feature type="region of interest" description="Disordered" evidence="1">
    <location>
        <begin position="77"/>
        <end position="112"/>
    </location>
</feature>
<evidence type="ECO:0000256" key="2">
    <source>
        <dbReference type="SAM" id="Phobius"/>
    </source>
</evidence>
<feature type="compositionally biased region" description="Polar residues" evidence="1">
    <location>
        <begin position="101"/>
        <end position="112"/>
    </location>
</feature>
<evidence type="ECO:0000313" key="3">
    <source>
        <dbReference type="EMBL" id="AXG50859.1"/>
    </source>
</evidence>
<evidence type="ECO:0000313" key="4">
    <source>
        <dbReference type="EMBL" id="QBF29186.1"/>
    </source>
</evidence>
<organismHost>
    <name type="scientific">Medicago minima</name>
    <dbReference type="NCBI Taxonomy" id="70957"/>
</organismHost>